<keyword evidence="10" id="KW-0472">Membrane</keyword>
<organism evidence="14 15">
    <name type="scientific">Urochloa decumbens</name>
    <dbReference type="NCBI Taxonomy" id="240449"/>
    <lineage>
        <taxon>Eukaryota</taxon>
        <taxon>Viridiplantae</taxon>
        <taxon>Streptophyta</taxon>
        <taxon>Embryophyta</taxon>
        <taxon>Tracheophyta</taxon>
        <taxon>Spermatophyta</taxon>
        <taxon>Magnoliopsida</taxon>
        <taxon>Liliopsida</taxon>
        <taxon>Poales</taxon>
        <taxon>Poaceae</taxon>
        <taxon>PACMAD clade</taxon>
        <taxon>Panicoideae</taxon>
        <taxon>Panicodae</taxon>
        <taxon>Paniceae</taxon>
        <taxon>Melinidinae</taxon>
        <taxon>Urochloa</taxon>
    </lineage>
</organism>
<evidence type="ECO:0000256" key="3">
    <source>
        <dbReference type="ARBA" id="ARBA00012513"/>
    </source>
</evidence>
<keyword evidence="6" id="KW-0808">Transferase</keyword>
<evidence type="ECO:0000256" key="2">
    <source>
        <dbReference type="ARBA" id="ARBA00008684"/>
    </source>
</evidence>
<dbReference type="EMBL" id="OZ075124">
    <property type="protein sequence ID" value="CAL4923099.1"/>
    <property type="molecule type" value="Genomic_DNA"/>
</dbReference>
<evidence type="ECO:0000256" key="6">
    <source>
        <dbReference type="ARBA" id="ARBA00022679"/>
    </source>
</evidence>
<feature type="compositionally biased region" description="Basic residues" evidence="12">
    <location>
        <begin position="429"/>
        <end position="440"/>
    </location>
</feature>
<protein>
    <recommendedName>
        <fullName evidence="3">non-specific serine/threonine protein kinase</fullName>
        <ecNumber evidence="3">2.7.11.1</ecNumber>
    </recommendedName>
</protein>
<accession>A0ABC8XAQ1</accession>
<evidence type="ECO:0000256" key="5">
    <source>
        <dbReference type="ARBA" id="ARBA00022527"/>
    </source>
</evidence>
<evidence type="ECO:0000256" key="12">
    <source>
        <dbReference type="SAM" id="MobiDB-lite"/>
    </source>
</evidence>
<feature type="compositionally biased region" description="Pro residues" evidence="12">
    <location>
        <begin position="42"/>
        <end position="54"/>
    </location>
</feature>
<comment type="subcellular location">
    <subcellularLocation>
        <location evidence="1">Cell membrane</location>
    </subcellularLocation>
</comment>
<reference evidence="15" key="1">
    <citation type="submission" date="2024-06" db="EMBL/GenBank/DDBJ databases">
        <authorList>
            <person name="Ryan C."/>
        </authorList>
    </citation>
    <scope>NUCLEOTIDE SEQUENCE [LARGE SCALE GENOMIC DNA]</scope>
</reference>
<keyword evidence="5" id="KW-0723">Serine/threonine-protein kinase</keyword>
<dbReference type="Gene3D" id="1.10.510.10">
    <property type="entry name" value="Transferase(Phosphotransferase) domain 1"/>
    <property type="match status" value="1"/>
</dbReference>
<feature type="region of interest" description="Disordered" evidence="12">
    <location>
        <begin position="397"/>
        <end position="458"/>
    </location>
</feature>
<comment type="function">
    <text evidence="11">May be involved in plant defense signaling.</text>
</comment>
<comment type="similarity">
    <text evidence="2">Belongs to the protein kinase superfamily. Ser/Thr protein kinase family.</text>
</comment>
<dbReference type="InterPro" id="IPR050823">
    <property type="entry name" value="Plant_Ser_Thr_Prot_Kinase"/>
</dbReference>
<evidence type="ECO:0000256" key="7">
    <source>
        <dbReference type="ARBA" id="ARBA00022741"/>
    </source>
</evidence>
<keyword evidence="9" id="KW-0067">ATP-binding</keyword>
<dbReference type="PANTHER" id="PTHR45621">
    <property type="entry name" value="OS01G0588500 PROTEIN-RELATED"/>
    <property type="match status" value="1"/>
</dbReference>
<keyword evidence="15" id="KW-1185">Reference proteome</keyword>
<evidence type="ECO:0000256" key="11">
    <source>
        <dbReference type="ARBA" id="ARBA00054261"/>
    </source>
</evidence>
<evidence type="ECO:0000313" key="14">
    <source>
        <dbReference type="EMBL" id="CAL4923099.1"/>
    </source>
</evidence>
<evidence type="ECO:0000313" key="15">
    <source>
        <dbReference type="Proteomes" id="UP001497457"/>
    </source>
</evidence>
<dbReference type="EC" id="2.7.11.1" evidence="3"/>
<dbReference type="PROSITE" id="PS00108">
    <property type="entry name" value="PROTEIN_KINASE_ST"/>
    <property type="match status" value="1"/>
</dbReference>
<keyword evidence="4" id="KW-1003">Cell membrane</keyword>
<dbReference type="FunFam" id="1.10.510.10:FF:000032">
    <property type="entry name" value="Serine/threonine-protein kinase PBS1"/>
    <property type="match status" value="1"/>
</dbReference>
<feature type="region of interest" description="Disordered" evidence="12">
    <location>
        <begin position="31"/>
        <end position="57"/>
    </location>
</feature>
<dbReference type="InterPro" id="IPR008271">
    <property type="entry name" value="Ser/Thr_kinase_AS"/>
</dbReference>
<keyword evidence="7" id="KW-0547">Nucleotide-binding</keyword>
<dbReference type="CDD" id="cd14066">
    <property type="entry name" value="STKc_IRAK"/>
    <property type="match status" value="1"/>
</dbReference>
<dbReference type="Pfam" id="PF07714">
    <property type="entry name" value="PK_Tyr_Ser-Thr"/>
    <property type="match status" value="1"/>
</dbReference>
<dbReference type="Proteomes" id="UP001497457">
    <property type="component" value="Chromosome 14rd"/>
</dbReference>
<evidence type="ECO:0000256" key="4">
    <source>
        <dbReference type="ARBA" id="ARBA00022475"/>
    </source>
</evidence>
<dbReference type="GO" id="GO:0005524">
    <property type="term" value="F:ATP binding"/>
    <property type="evidence" value="ECO:0007669"/>
    <property type="project" value="UniProtKB-KW"/>
</dbReference>
<name>A0ABC8XAQ1_9POAL</name>
<dbReference type="AlphaFoldDB" id="A0ABC8XAQ1"/>
<dbReference type="InterPro" id="IPR001245">
    <property type="entry name" value="Ser-Thr/Tyr_kinase_cat_dom"/>
</dbReference>
<keyword evidence="8" id="KW-0418">Kinase</keyword>
<evidence type="ECO:0000256" key="10">
    <source>
        <dbReference type="ARBA" id="ARBA00023136"/>
    </source>
</evidence>
<dbReference type="GO" id="GO:0004674">
    <property type="term" value="F:protein serine/threonine kinase activity"/>
    <property type="evidence" value="ECO:0007669"/>
    <property type="project" value="UniProtKB-KW"/>
</dbReference>
<proteinExistence type="inferred from homology"/>
<evidence type="ECO:0000259" key="13">
    <source>
        <dbReference type="PROSITE" id="PS50011"/>
    </source>
</evidence>
<dbReference type="InterPro" id="IPR011009">
    <property type="entry name" value="Kinase-like_dom_sf"/>
</dbReference>
<evidence type="ECO:0000256" key="9">
    <source>
        <dbReference type="ARBA" id="ARBA00022840"/>
    </source>
</evidence>
<dbReference type="InterPro" id="IPR000719">
    <property type="entry name" value="Prot_kinase_dom"/>
</dbReference>
<reference evidence="14 15" key="2">
    <citation type="submission" date="2024-10" db="EMBL/GenBank/DDBJ databases">
        <authorList>
            <person name="Ryan C."/>
        </authorList>
    </citation>
    <scope>NUCLEOTIDE SEQUENCE [LARGE SCALE GENOMIC DNA]</scope>
</reference>
<dbReference type="FunFam" id="3.30.200.20:FF:000228">
    <property type="entry name" value="Serine/threonine-protein kinase BIK1"/>
    <property type="match status" value="1"/>
</dbReference>
<gene>
    <name evidence="14" type="ORF">URODEC1_LOCUS22109</name>
</gene>
<dbReference type="SUPFAM" id="SSF56112">
    <property type="entry name" value="Protein kinase-like (PK-like)"/>
    <property type="match status" value="1"/>
</dbReference>
<sequence>MASSKKKKQQQKQLSAWRFLFGGCLGSAGASGTGNSKVRPGPRTPPPPTPPPSASPAALQQRLSVTDVMSTCSDQDLSVSLVGSNLHVFTVGELKAATQGFVDSNFLGEGGFGPVYRGAVAEGAKPGLAAQQIAVKLWDPEGTQGHKEWLSEVIFLGQLRHPNLVKLVGYCSEEEHRLLVYEYMPKGSLENHLFKKFPPVLSWSTRLNIAVGAAKGLAFLHDAEKPVIYRDFKTSNILLDPDYEAKLSDFGLAKDGPEGDDTHVSTRVMGTHGYAAPEYILTGHLTAKSDVYSFGVVLLEILSGRRAVDKTRPSREQNLVDHMRSWLKDPQKLGRVMDPDLEGKYSHAAANRAALVAYQCLSGSPKNRPDMSKVVEDLEPLLTVADDAPLDELPPAAAAAAQEDRVKKERARRRDGDRREKARQEKIARSPKRAVPRRRAPGQSQEFWEWHMPAQGKA</sequence>
<feature type="compositionally biased region" description="Basic and acidic residues" evidence="12">
    <location>
        <begin position="402"/>
        <end position="428"/>
    </location>
</feature>
<dbReference type="PROSITE" id="PS50011">
    <property type="entry name" value="PROTEIN_KINASE_DOM"/>
    <property type="match status" value="1"/>
</dbReference>
<evidence type="ECO:0000256" key="8">
    <source>
        <dbReference type="ARBA" id="ARBA00022777"/>
    </source>
</evidence>
<evidence type="ECO:0000256" key="1">
    <source>
        <dbReference type="ARBA" id="ARBA00004236"/>
    </source>
</evidence>
<dbReference type="Gene3D" id="3.30.200.20">
    <property type="entry name" value="Phosphorylase Kinase, domain 1"/>
    <property type="match status" value="1"/>
</dbReference>
<feature type="domain" description="Protein kinase" evidence="13">
    <location>
        <begin position="101"/>
        <end position="382"/>
    </location>
</feature>
<dbReference type="GO" id="GO:0005886">
    <property type="term" value="C:plasma membrane"/>
    <property type="evidence" value="ECO:0007669"/>
    <property type="project" value="UniProtKB-SubCell"/>
</dbReference>